<proteinExistence type="predicted"/>
<dbReference type="PATRIC" id="fig|1526658.3.peg.1854"/>
<keyword evidence="2" id="KW-1185">Reference proteome</keyword>
<dbReference type="SUPFAM" id="SSF48371">
    <property type="entry name" value="ARM repeat"/>
    <property type="match status" value="1"/>
</dbReference>
<evidence type="ECO:0000313" key="1">
    <source>
        <dbReference type="EMBL" id="KPH82846.1"/>
    </source>
</evidence>
<dbReference type="Gene3D" id="1.25.10.10">
    <property type="entry name" value="Leucine-rich Repeat Variant"/>
    <property type="match status" value="1"/>
</dbReference>
<dbReference type="Proteomes" id="UP000037822">
    <property type="component" value="Unassembled WGS sequence"/>
</dbReference>
<name>A0A0N0MD07_9HYPH</name>
<comment type="caution">
    <text evidence="1">The sequence shown here is derived from an EMBL/GenBank/DDBJ whole genome shotgun (WGS) entry which is preliminary data.</text>
</comment>
<dbReference type="RefSeq" id="WP_054207370.1">
    <property type="nucleotide sequence ID" value="NZ_LGSZ01000010.1"/>
</dbReference>
<evidence type="ECO:0000313" key="2">
    <source>
        <dbReference type="Proteomes" id="UP000037822"/>
    </source>
</evidence>
<reference evidence="1 2" key="1">
    <citation type="submission" date="2015-07" db="EMBL/GenBank/DDBJ databases">
        <title>Whole genome sequencing of Bosea vaviloviae isolated from cave pool.</title>
        <authorList>
            <person name="Tan N.E.H."/>
            <person name="Lee Y.P."/>
            <person name="Gan H.M."/>
            <person name="Barton H."/>
            <person name="Savka M.A."/>
        </authorList>
    </citation>
    <scope>NUCLEOTIDE SEQUENCE [LARGE SCALE GENOMIC DNA]</scope>
    <source>
        <strain evidence="1 2">SD260</strain>
    </source>
</reference>
<dbReference type="EMBL" id="LGSZ01000010">
    <property type="protein sequence ID" value="KPH82846.1"/>
    <property type="molecule type" value="Genomic_DNA"/>
</dbReference>
<protein>
    <recommendedName>
        <fullName evidence="3">Lyase</fullName>
    </recommendedName>
</protein>
<gene>
    <name evidence="1" type="ORF">AE618_01950</name>
</gene>
<accession>A0A0N0MD07</accession>
<dbReference type="OrthoDB" id="7193445at2"/>
<dbReference type="AlphaFoldDB" id="A0A0N0MD07"/>
<dbReference type="InterPro" id="IPR011989">
    <property type="entry name" value="ARM-like"/>
</dbReference>
<dbReference type="InterPro" id="IPR016024">
    <property type="entry name" value="ARM-type_fold"/>
</dbReference>
<organism evidence="1 2">
    <name type="scientific">Bosea vaviloviae</name>
    <dbReference type="NCBI Taxonomy" id="1526658"/>
    <lineage>
        <taxon>Bacteria</taxon>
        <taxon>Pseudomonadati</taxon>
        <taxon>Pseudomonadota</taxon>
        <taxon>Alphaproteobacteria</taxon>
        <taxon>Hyphomicrobiales</taxon>
        <taxon>Boseaceae</taxon>
        <taxon>Bosea</taxon>
    </lineage>
</organism>
<evidence type="ECO:0008006" key="3">
    <source>
        <dbReference type="Google" id="ProtNLM"/>
    </source>
</evidence>
<sequence length="150" mass="16393">MEEFYEPSSEFLCKVVRGEIPLSGSEFAQQNLQLLIAHMSDSDTSNRDWATLLLAGQDIDTAEVREALLAATRDEDACVRAEALLGLAERDPILALPLVESELERHEVGYGTFQAAHAIASPTLLNGLRRWCGRGGAPWIDDEINDAIAA</sequence>